<sequence length="2282" mass="244798">MDSADDSNKDPPLVSTFSSAPNLDSDINANACRPVYENGTDHNVNMQDAALRGASDPSAYPSSDYRGLIRQRFIRRSLWVSDSEEHPLDAPECVSSRTPVLSINLRTIVDRSRTRVLNGSRLGLQETSSTESQAELKESATESVSADEEKAEGSETERKAEVVVAADVTGKAGSDENEEEPGMKAVSTSPGGRFLKFDIELGRGSFKTVYKGLDTDTWVEVAWCELQERKLSKAERQRFKEEAEMLKALQHPNIVRFYDFWESPVKGRKCIVLVTELMTSGTLKTYLKRFKVMKPKVLRSWCRQILKGLHFLHTRTPPIIHRDLKCDNIFITGPTGSVKIGDLGLATLKRASFAKSVIGTPEFMAPEMYEEHYDEAVDVYAFGMCMLEMATSEYPYSECQNAAQIYRKVTSGVKPASFSKVSDPEIKEIIGECICHRWEERYSIKDLLNHAFFAEDTGVRVELNEEDDGNKSSIALKLWVEDPKKLKGKYKDSGAIEFTFDLVNEVPEVVAQEMVESGFFLDCDVKIVAKSIRDRVALIKWRRERTFSSGNGETQQNLLQVPSTGVPQEATLAATDYEDQEMEQQTLVVCSVPVTTSTTSDSGGSSTMPSDVLNNQQNGTYQSLPEPISTVQIICSPPAQSDPQLHQGPYQQPAGQLHLGAYQHTAAQMHQEAYQSQTTVSDPTPAPSVLQSRQTTQSFPAAASALQTQVTLQPSQEQCHLQPVAVLSQCFSADPSTSHLSHPDISATFPHSVSSAPPPLRVSAQFPSYPVVQTGGYSPHPFFSAPLPSAYSGGGRFITSTYYSPSPLHPSLPLNPHAALPCSTPPLGSPQSPLSTPQHIPIVALPIPILTMTMSPGVPQQQGGLATSQPNICSFHTTHPLPFSQVRTTPFPAPHPEQELAEQPVQVQTTVPQGTLGDVQLLAPVQPVLHAVQSPLWGDAESTAANLELTAAPPPVQAPASISATVQVESRVLAQTPPLVPAQNQPTDAVSTTPTPILVKATTSGPVQDPITAPAPASAPIQAPVIASGPTFEPPKVTCTSSDSSSLISKPQHSLGGLVFAPVPVTLPVSVKSAASAPPPVVASVPAPALQPAATQTAISSPEGASLAITQQNTELTITSSTFQQDISVEEVLQETSVSLPNYAYDSVNSDVTSGKETSDGCESLVSGGKGDGKPRKHHRKSARTRSRQEKTSKPKLSIINVCNTGDKMVECQLETHNHKMVTFKFDLDGDAPEEIATYMVENGFILLLEKEIFIDQLKDIVDKAEDMLHEDIEGEKASTLSCSPQQGSLSEGLLGESQQLGTPQPVYQQNVLHTGKRWFIICPVEETPTSSQETPSDGTNAQSPGSSTTTQAADSGTARPSVSREEGSSSTMSGGSGGFSYEVYGFCSPPIMSNTDPLILAMLSPPVSAPPTLQSVSSVEPAGSSMQPSVHQAQPARAPTLPPSSPLRSLPLNEAQGSPLGASSPVHSAQPMPDMISPVSIAEEVPCCPLVMQLSLDVSGSRAGSPLTPLPLQEPDSAKEPLSVAYASTARGDLPQQPVVLHQPFSSMGGTKVSSLPQSPAPSQHGAGPGESDGEGRLARGGFVDSTIKTLDEKLRNLLYQEYAPMYPSGSAAETPGSCTEYIQSPPGPDSATGGSGNSTPGPIGEGRYRTGEQLPQIPERMDSLSTQSDSAVCASMSRRQVPHSVSCSGTRGRFKIISVPPEVANRRGVKQRSWGNAASPVHPARYSQEHVQAEAMVASTTIGRFSVVSTEDDITQRTRCSRYSAPPDFYLDTPPSMAKRGSLPRALTSASVPVDVTVHARFLSSDSGAESSPAKLAAATPSHRPRSERRGSDLMKRAVAFLRRSGRSSSVQSSDSPSRHGGVHGSAYGSSDNDSEMEDTDMKRELQRLREKHLREISELQAHQRGEVELLYHRLGKAPPPGLGVSHVAPHNGRRKRSSRHKLKPGKLLSPLVQQFRNVTAKASDSSRSSTVEPTLSLNGSPARGSLPTHGRAQSCTSHIPRSALEPVLTQQPCSLKGSLSSDNIYTGLQGDGTGTQAPLVQGWSNYPQPPERVTNKSSSKPRTRFLSGPVSLSIWSTLKRLCIGKERGSRSAAGSATFNQPQQPPTGSTPPPPPQQSVMGLAQAQANNSNNKTGTYTGASTSANERDLPEDLQRLMDDWAQDVLIVTHTPHTNSLSISGQRPWDQVMHRPLVSSSWTAPGPEAYSLSWPDSPRSGMMTSPSTGPLPSYQLHSPAPLRVLSAFPLPSGVFAFPAVPSTQDTPSPAPSPSYRPPQSRARTL</sequence>
<evidence type="ECO:0000313" key="15">
    <source>
        <dbReference type="EMBL" id="KAG7494707.1"/>
    </source>
</evidence>
<dbReference type="Pfam" id="PF12202">
    <property type="entry name" value="OSR1_C"/>
    <property type="match status" value="1"/>
</dbReference>
<feature type="compositionally biased region" description="Pro residues" evidence="13">
    <location>
        <begin position="2105"/>
        <end position="2118"/>
    </location>
</feature>
<feature type="region of interest" description="Disordered" evidence="13">
    <location>
        <begin position="1962"/>
        <end position="1998"/>
    </location>
</feature>
<keyword evidence="4" id="KW-0963">Cytoplasm</keyword>
<feature type="region of interest" description="Disordered" evidence="13">
    <location>
        <begin position="120"/>
        <end position="161"/>
    </location>
</feature>
<dbReference type="CDD" id="cd13983">
    <property type="entry name" value="STKc_WNK"/>
    <property type="match status" value="1"/>
</dbReference>
<dbReference type="InterPro" id="IPR050588">
    <property type="entry name" value="WNK_Ser-Thr_kinase"/>
</dbReference>
<dbReference type="FunFam" id="1.10.510.10:FF:000006">
    <property type="entry name" value="Serine/threonine-protein kinase WNK1 isoform 2"/>
    <property type="match status" value="1"/>
</dbReference>
<keyword evidence="16" id="KW-1185">Reference proteome</keyword>
<dbReference type="PROSITE" id="PS00108">
    <property type="entry name" value="PROTEIN_KINASE_ST"/>
    <property type="match status" value="1"/>
</dbReference>
<evidence type="ECO:0000256" key="4">
    <source>
        <dbReference type="ARBA" id="ARBA00022490"/>
    </source>
</evidence>
<dbReference type="GO" id="GO:0005737">
    <property type="term" value="C:cytoplasm"/>
    <property type="evidence" value="ECO:0007669"/>
    <property type="project" value="UniProtKB-SubCell"/>
</dbReference>
<feature type="region of interest" description="Disordered" evidence="13">
    <location>
        <begin position="2029"/>
        <end position="2068"/>
    </location>
</feature>
<dbReference type="GO" id="GO:0004674">
    <property type="term" value="F:protein serine/threonine kinase activity"/>
    <property type="evidence" value="ECO:0007669"/>
    <property type="project" value="UniProtKB-KW"/>
</dbReference>
<feature type="region of interest" description="Disordered" evidence="13">
    <location>
        <begin position="2253"/>
        <end position="2282"/>
    </location>
</feature>
<feature type="compositionally biased region" description="Basic and acidic residues" evidence="13">
    <location>
        <begin position="147"/>
        <end position="161"/>
    </location>
</feature>
<dbReference type="InterPro" id="IPR000719">
    <property type="entry name" value="Prot_kinase_dom"/>
</dbReference>
<evidence type="ECO:0000256" key="1">
    <source>
        <dbReference type="ARBA" id="ARBA00001946"/>
    </source>
</evidence>
<protein>
    <recommendedName>
        <fullName evidence="3">non-specific serine/threonine protein kinase</fullName>
        <ecNumber evidence="3">2.7.11.1</ecNumber>
    </recommendedName>
</protein>
<feature type="region of interest" description="Disordered" evidence="13">
    <location>
        <begin position="1536"/>
        <end position="1581"/>
    </location>
</feature>
<feature type="region of interest" description="Disordered" evidence="13">
    <location>
        <begin position="1"/>
        <end position="24"/>
    </location>
</feature>
<dbReference type="FunFam" id="3.30.200.20:FF:000494">
    <property type="entry name" value="serine/threonine-protein kinase WNK2 isoform X2"/>
    <property type="match status" value="1"/>
</dbReference>
<feature type="region of interest" description="Disordered" evidence="13">
    <location>
        <begin position="1150"/>
        <end position="1196"/>
    </location>
</feature>
<evidence type="ECO:0000256" key="10">
    <source>
        <dbReference type="ARBA" id="ARBA00022840"/>
    </source>
</evidence>
<feature type="region of interest" description="Disordered" evidence="13">
    <location>
        <begin position="2092"/>
        <end position="2125"/>
    </location>
</feature>
<feature type="region of interest" description="Disordered" evidence="13">
    <location>
        <begin position="169"/>
        <end position="188"/>
    </location>
</feature>
<keyword evidence="7" id="KW-0808">Transferase</keyword>
<feature type="region of interest" description="Disordered" evidence="13">
    <location>
        <begin position="1410"/>
        <end position="1471"/>
    </location>
</feature>
<comment type="catalytic activity">
    <reaction evidence="12">
        <text>L-seryl-[protein] + ATP = O-phospho-L-seryl-[protein] + ADP + H(+)</text>
        <dbReference type="Rhea" id="RHEA:17989"/>
        <dbReference type="Rhea" id="RHEA-COMP:9863"/>
        <dbReference type="Rhea" id="RHEA-COMP:11604"/>
        <dbReference type="ChEBI" id="CHEBI:15378"/>
        <dbReference type="ChEBI" id="CHEBI:29999"/>
        <dbReference type="ChEBI" id="CHEBI:30616"/>
        <dbReference type="ChEBI" id="CHEBI:83421"/>
        <dbReference type="ChEBI" id="CHEBI:456216"/>
        <dbReference type="EC" id="2.7.11.1"/>
    </reaction>
</comment>
<feature type="compositionally biased region" description="Low complexity" evidence="13">
    <location>
        <begin position="1849"/>
        <end position="1858"/>
    </location>
</feature>
<feature type="region of interest" description="Disordered" evidence="13">
    <location>
        <begin position="1328"/>
        <end position="1376"/>
    </location>
</feature>
<evidence type="ECO:0000256" key="5">
    <source>
        <dbReference type="ARBA" id="ARBA00022527"/>
    </source>
</evidence>
<feature type="region of interest" description="Disordered" evidence="13">
    <location>
        <begin position="1921"/>
        <end position="1947"/>
    </location>
</feature>
<dbReference type="PROSITE" id="PS50011">
    <property type="entry name" value="PROTEIN_KINASE_DOM"/>
    <property type="match status" value="1"/>
</dbReference>
<dbReference type="EMBL" id="JAGKHQ010000016">
    <property type="protein sequence ID" value="KAG7494707.1"/>
    <property type="molecule type" value="Genomic_DNA"/>
</dbReference>
<dbReference type="InterPro" id="IPR008271">
    <property type="entry name" value="Ser/Thr_kinase_AS"/>
</dbReference>
<feature type="domain" description="Protein kinase" evidence="14">
    <location>
        <begin position="195"/>
        <end position="453"/>
    </location>
</feature>
<evidence type="ECO:0000256" key="13">
    <source>
        <dbReference type="SAM" id="MobiDB-lite"/>
    </source>
</evidence>
<feature type="compositionally biased region" description="Polar residues" evidence="13">
    <location>
        <begin position="1279"/>
        <end position="1290"/>
    </location>
</feature>
<keyword evidence="5" id="KW-0723">Serine/threonine-protein kinase</keyword>
<gene>
    <name evidence="15" type="ORF">JOB18_036255</name>
</gene>
<feature type="region of interest" description="Disordered" evidence="13">
    <location>
        <begin position="1275"/>
        <end position="1298"/>
    </location>
</feature>
<dbReference type="Proteomes" id="UP000693946">
    <property type="component" value="Linkage Group LG4"/>
</dbReference>
<comment type="catalytic activity">
    <reaction evidence="11">
        <text>L-threonyl-[protein] + ATP = O-phospho-L-threonyl-[protein] + ADP + H(+)</text>
        <dbReference type="Rhea" id="RHEA:46608"/>
        <dbReference type="Rhea" id="RHEA-COMP:11060"/>
        <dbReference type="Rhea" id="RHEA-COMP:11605"/>
        <dbReference type="ChEBI" id="CHEBI:15378"/>
        <dbReference type="ChEBI" id="CHEBI:30013"/>
        <dbReference type="ChEBI" id="CHEBI:30616"/>
        <dbReference type="ChEBI" id="CHEBI:61977"/>
        <dbReference type="ChEBI" id="CHEBI:456216"/>
        <dbReference type="EC" id="2.7.11.1"/>
    </reaction>
</comment>
<evidence type="ECO:0000256" key="3">
    <source>
        <dbReference type="ARBA" id="ARBA00012513"/>
    </source>
</evidence>
<dbReference type="InterPro" id="IPR056865">
    <property type="entry name" value="CCTL2_WNK"/>
</dbReference>
<dbReference type="Pfam" id="PF24889">
    <property type="entry name" value="CCTL2_WNK"/>
    <property type="match status" value="1"/>
</dbReference>
<comment type="subcellular location">
    <subcellularLocation>
        <location evidence="2">Cytoplasm</location>
    </subcellularLocation>
</comment>
<proteinExistence type="predicted"/>
<feature type="compositionally biased region" description="Basic residues" evidence="13">
    <location>
        <begin position="1934"/>
        <end position="1947"/>
    </location>
</feature>
<feature type="compositionally biased region" description="Polar residues" evidence="13">
    <location>
        <begin position="1962"/>
        <end position="1982"/>
    </location>
</feature>
<feature type="region of interest" description="Disordered" evidence="13">
    <location>
        <begin position="1610"/>
        <end position="1651"/>
    </location>
</feature>
<evidence type="ECO:0000259" key="14">
    <source>
        <dbReference type="PROSITE" id="PS50011"/>
    </source>
</evidence>
<keyword evidence="10" id="KW-0067">ATP-binding</keyword>
<dbReference type="EC" id="2.7.11.1" evidence="3"/>
<dbReference type="InterPro" id="IPR024678">
    <property type="entry name" value="Kinase_OSR1/WNK_CCT"/>
</dbReference>
<name>A0AAV6QPB5_SOLSE</name>
<dbReference type="GO" id="GO:0005524">
    <property type="term" value="F:ATP binding"/>
    <property type="evidence" value="ECO:0007669"/>
    <property type="project" value="UniProtKB-KW"/>
</dbReference>
<dbReference type="Pfam" id="PF00069">
    <property type="entry name" value="Pkinase"/>
    <property type="match status" value="1"/>
</dbReference>
<keyword evidence="8" id="KW-0547">Nucleotide-binding</keyword>
<keyword evidence="9 15" id="KW-0418">Kinase</keyword>
<comment type="caution">
    <text evidence="15">The sequence shown here is derived from an EMBL/GenBank/DDBJ whole genome shotgun (WGS) entry which is preliminary data.</text>
</comment>
<feature type="compositionally biased region" description="Basic residues" evidence="13">
    <location>
        <begin position="1175"/>
        <end position="1186"/>
    </location>
</feature>
<evidence type="ECO:0000256" key="12">
    <source>
        <dbReference type="ARBA" id="ARBA00048679"/>
    </source>
</evidence>
<feature type="region of interest" description="Disordered" evidence="13">
    <location>
        <begin position="674"/>
        <end position="697"/>
    </location>
</feature>
<feature type="region of interest" description="Disordered" evidence="13">
    <location>
        <begin position="1806"/>
        <end position="1884"/>
    </location>
</feature>
<feature type="region of interest" description="Disordered" evidence="13">
    <location>
        <begin position="2197"/>
        <end position="2231"/>
    </location>
</feature>
<dbReference type="PANTHER" id="PTHR13902">
    <property type="entry name" value="SERINE/THREONINE-PROTEIN KINASE WNK WITH NO LYSINE -RELATED"/>
    <property type="match status" value="1"/>
</dbReference>
<evidence type="ECO:0000256" key="2">
    <source>
        <dbReference type="ARBA" id="ARBA00004496"/>
    </source>
</evidence>
<keyword evidence="6" id="KW-0597">Phosphoprotein</keyword>
<feature type="region of interest" description="Disordered" evidence="13">
    <location>
        <begin position="1765"/>
        <end position="1786"/>
    </location>
</feature>
<dbReference type="FunFam" id="3.10.20.90:FF:000012">
    <property type="entry name" value="Serine/threonine-protein kinase WNK1 isoform 2"/>
    <property type="match status" value="1"/>
</dbReference>
<evidence type="ECO:0000256" key="7">
    <source>
        <dbReference type="ARBA" id="ARBA00022679"/>
    </source>
</evidence>
<feature type="compositionally biased region" description="Polar residues" evidence="13">
    <location>
        <begin position="2037"/>
        <end position="2049"/>
    </location>
</feature>
<dbReference type="FunFam" id="3.10.20.90:FF:000007">
    <property type="entry name" value="Serine/threonine-protein kinase WNK1 isoform 1"/>
    <property type="match status" value="1"/>
</dbReference>
<accession>A0AAV6QPB5</accession>
<reference evidence="15 16" key="1">
    <citation type="journal article" date="2021" name="Sci. Rep.">
        <title>Chromosome anchoring in Senegalese sole (Solea senegalensis) reveals sex-associated markers and genome rearrangements in flatfish.</title>
        <authorList>
            <person name="Guerrero-Cozar I."/>
            <person name="Gomez-Garrido J."/>
            <person name="Berbel C."/>
            <person name="Martinez-Blanch J.F."/>
            <person name="Alioto T."/>
            <person name="Claros M.G."/>
            <person name="Gagnaire P.A."/>
            <person name="Manchado M."/>
        </authorList>
    </citation>
    <scope>NUCLEOTIDE SEQUENCE [LARGE SCALE GENOMIC DNA]</scope>
    <source>
        <strain evidence="15">Sse05_10M</strain>
    </source>
</reference>
<organism evidence="15 16">
    <name type="scientific">Solea senegalensis</name>
    <name type="common">Senegalese sole</name>
    <dbReference type="NCBI Taxonomy" id="28829"/>
    <lineage>
        <taxon>Eukaryota</taxon>
        <taxon>Metazoa</taxon>
        <taxon>Chordata</taxon>
        <taxon>Craniata</taxon>
        <taxon>Vertebrata</taxon>
        <taxon>Euteleostomi</taxon>
        <taxon>Actinopterygii</taxon>
        <taxon>Neopterygii</taxon>
        <taxon>Teleostei</taxon>
        <taxon>Neoteleostei</taxon>
        <taxon>Acanthomorphata</taxon>
        <taxon>Carangaria</taxon>
        <taxon>Pleuronectiformes</taxon>
        <taxon>Pleuronectoidei</taxon>
        <taxon>Soleidae</taxon>
        <taxon>Solea</taxon>
    </lineage>
</organism>
<feature type="compositionally biased region" description="Polar residues" evidence="13">
    <location>
        <begin position="1412"/>
        <end position="1433"/>
    </location>
</feature>
<evidence type="ECO:0000256" key="11">
    <source>
        <dbReference type="ARBA" id="ARBA00047899"/>
    </source>
</evidence>
<feature type="compositionally biased region" description="Polar residues" evidence="13">
    <location>
        <begin position="1328"/>
        <end position="1361"/>
    </location>
</feature>
<feature type="compositionally biased region" description="Polar residues" evidence="13">
    <location>
        <begin position="1545"/>
        <end position="1563"/>
    </location>
</feature>
<evidence type="ECO:0000256" key="6">
    <source>
        <dbReference type="ARBA" id="ARBA00022553"/>
    </source>
</evidence>
<evidence type="ECO:0000256" key="9">
    <source>
        <dbReference type="ARBA" id="ARBA00022777"/>
    </source>
</evidence>
<feature type="compositionally biased region" description="Polar residues" evidence="13">
    <location>
        <begin position="15"/>
        <end position="24"/>
    </location>
</feature>
<dbReference type="SMART" id="SM00220">
    <property type="entry name" value="S_TKc"/>
    <property type="match status" value="1"/>
</dbReference>
<feature type="region of interest" description="Disordered" evidence="13">
    <location>
        <begin position="1501"/>
        <end position="1521"/>
    </location>
</feature>
<evidence type="ECO:0000256" key="8">
    <source>
        <dbReference type="ARBA" id="ARBA00022741"/>
    </source>
</evidence>
<evidence type="ECO:0000313" key="16">
    <source>
        <dbReference type="Proteomes" id="UP000693946"/>
    </source>
</evidence>
<comment type="cofactor">
    <cofactor evidence="1">
        <name>Mg(2+)</name>
        <dbReference type="ChEBI" id="CHEBI:18420"/>
    </cofactor>
</comment>